<dbReference type="PANTHER" id="PTHR33602:SF1">
    <property type="entry name" value="REGULATORY PROTEIN RECX FAMILY PROTEIN"/>
    <property type="match status" value="1"/>
</dbReference>
<dbReference type="InterPro" id="IPR036388">
    <property type="entry name" value="WH-like_DNA-bd_sf"/>
</dbReference>
<feature type="domain" description="RecX second three-helical" evidence="6">
    <location>
        <begin position="84"/>
        <end position="123"/>
    </location>
</feature>
<dbReference type="PANTHER" id="PTHR33602">
    <property type="entry name" value="REGULATORY PROTEIN RECX FAMILY PROTEIN"/>
    <property type="match status" value="1"/>
</dbReference>
<gene>
    <name evidence="5 7" type="primary">recX</name>
    <name evidence="7" type="ORF">PsAD2_03839</name>
</gene>
<keyword evidence="8" id="KW-1185">Reference proteome</keyword>
<comment type="similarity">
    <text evidence="2 5">Belongs to the RecX family.</text>
</comment>
<keyword evidence="4 5" id="KW-0963">Cytoplasm</keyword>
<dbReference type="AlphaFoldDB" id="A0A165ULZ5"/>
<reference evidence="7 8" key="1">
    <citation type="journal article" date="2016" name="Front. Microbiol.">
        <title>Comparative Genomic Analysis Reveals a Diverse Repertoire of Genes Involved in Prokaryote-Eukaryote Interactions within the Pseudovibrio Genus.</title>
        <authorList>
            <person name="Romano S."/>
            <person name="Fernandez-Guerra A."/>
            <person name="Reen F.J."/>
            <person name="Glockner F.O."/>
            <person name="Crowley S.P."/>
            <person name="O'Sullivan O."/>
            <person name="Cotter P.D."/>
            <person name="Adams C."/>
            <person name="Dobson A.D."/>
            <person name="O'Gara F."/>
        </authorList>
    </citation>
    <scope>NUCLEOTIDE SEQUENCE [LARGE SCALE GENOMIC DNA]</scope>
    <source>
        <strain evidence="7 8">Ad2</strain>
    </source>
</reference>
<evidence type="ECO:0000313" key="7">
    <source>
        <dbReference type="EMBL" id="KZL12534.1"/>
    </source>
</evidence>
<dbReference type="Proteomes" id="UP000076577">
    <property type="component" value="Unassembled WGS sequence"/>
</dbReference>
<dbReference type="GO" id="GO:0006282">
    <property type="term" value="P:regulation of DNA repair"/>
    <property type="evidence" value="ECO:0007669"/>
    <property type="project" value="UniProtKB-UniRule"/>
</dbReference>
<evidence type="ECO:0000256" key="1">
    <source>
        <dbReference type="ARBA" id="ARBA00004496"/>
    </source>
</evidence>
<organism evidence="7 8">
    <name type="scientific">Pseudovibrio axinellae</name>
    <dbReference type="NCBI Taxonomy" id="989403"/>
    <lineage>
        <taxon>Bacteria</taxon>
        <taxon>Pseudomonadati</taxon>
        <taxon>Pseudomonadota</taxon>
        <taxon>Alphaproteobacteria</taxon>
        <taxon>Hyphomicrobiales</taxon>
        <taxon>Stappiaceae</taxon>
        <taxon>Pseudovibrio</taxon>
    </lineage>
</organism>
<evidence type="ECO:0000256" key="5">
    <source>
        <dbReference type="HAMAP-Rule" id="MF_01114"/>
    </source>
</evidence>
<evidence type="ECO:0000256" key="4">
    <source>
        <dbReference type="ARBA" id="ARBA00022490"/>
    </source>
</evidence>
<evidence type="ECO:0000256" key="3">
    <source>
        <dbReference type="ARBA" id="ARBA00018111"/>
    </source>
</evidence>
<evidence type="ECO:0000259" key="6">
    <source>
        <dbReference type="Pfam" id="PF02631"/>
    </source>
</evidence>
<dbReference type="GO" id="GO:0005737">
    <property type="term" value="C:cytoplasm"/>
    <property type="evidence" value="ECO:0007669"/>
    <property type="project" value="UniProtKB-SubCell"/>
</dbReference>
<dbReference type="InterPro" id="IPR003783">
    <property type="entry name" value="Regulatory_RecX"/>
</dbReference>
<accession>A0A165ULZ5</accession>
<dbReference type="Pfam" id="PF02631">
    <property type="entry name" value="RecX_HTH2"/>
    <property type="match status" value="1"/>
</dbReference>
<protein>
    <recommendedName>
        <fullName evidence="3 5">Regulatory protein RecX</fullName>
    </recommendedName>
</protein>
<evidence type="ECO:0000313" key="8">
    <source>
        <dbReference type="Proteomes" id="UP000076577"/>
    </source>
</evidence>
<evidence type="ECO:0000256" key="2">
    <source>
        <dbReference type="ARBA" id="ARBA00009695"/>
    </source>
</evidence>
<dbReference type="EMBL" id="LMCB01000098">
    <property type="protein sequence ID" value="KZL12534.1"/>
    <property type="molecule type" value="Genomic_DNA"/>
</dbReference>
<comment type="function">
    <text evidence="5">Modulates RecA activity.</text>
</comment>
<sequence length="192" mass="22180">MHAGRAVTCFWLGVTSMSNKITAEYLRRAALHYLNRYNASEDSLRRVLKRKIERRAREAEDDPHQHYELIEPVVCFCRDHKFIDDLRFAQSKVRTGTSKGKSRSKLTLELNSKGVSGEDIQTAFEDEVHDEERAAVLLAKRRRMGPWRTKPLDLRREKELASLVRAGFSFSLARKVVEMSMEEAEELIFAPA</sequence>
<dbReference type="HAMAP" id="MF_01114">
    <property type="entry name" value="RecX"/>
    <property type="match status" value="1"/>
</dbReference>
<dbReference type="PATRIC" id="fig|989403.3.peg.4184"/>
<proteinExistence type="inferred from homology"/>
<comment type="caution">
    <text evidence="7">The sequence shown here is derived from an EMBL/GenBank/DDBJ whole genome shotgun (WGS) entry which is preliminary data.</text>
</comment>
<dbReference type="Gene3D" id="1.10.10.10">
    <property type="entry name" value="Winged helix-like DNA-binding domain superfamily/Winged helix DNA-binding domain"/>
    <property type="match status" value="1"/>
</dbReference>
<comment type="subcellular location">
    <subcellularLocation>
        <location evidence="1 5">Cytoplasm</location>
    </subcellularLocation>
</comment>
<dbReference type="STRING" id="989403.SAMN05421798_101141"/>
<dbReference type="InterPro" id="IPR053924">
    <property type="entry name" value="RecX_HTH_2nd"/>
</dbReference>
<name>A0A165ULZ5_9HYPH</name>